<dbReference type="AlphaFoldDB" id="A0AAV7QUZ1"/>
<organism evidence="1 2">
    <name type="scientific">Pleurodeles waltl</name>
    <name type="common">Iberian ribbed newt</name>
    <dbReference type="NCBI Taxonomy" id="8319"/>
    <lineage>
        <taxon>Eukaryota</taxon>
        <taxon>Metazoa</taxon>
        <taxon>Chordata</taxon>
        <taxon>Craniata</taxon>
        <taxon>Vertebrata</taxon>
        <taxon>Euteleostomi</taxon>
        <taxon>Amphibia</taxon>
        <taxon>Batrachia</taxon>
        <taxon>Caudata</taxon>
        <taxon>Salamandroidea</taxon>
        <taxon>Salamandridae</taxon>
        <taxon>Pleurodelinae</taxon>
        <taxon>Pleurodeles</taxon>
    </lineage>
</organism>
<evidence type="ECO:0000313" key="2">
    <source>
        <dbReference type="Proteomes" id="UP001066276"/>
    </source>
</evidence>
<gene>
    <name evidence="1" type="ORF">NDU88_009563</name>
</gene>
<sequence length="67" mass="7699">MRRTVLMRTNDFVNFAACNCSTQRALLERMRAFNFTEDDVHARFSFQRSSLPGAQQIAVEAALAPRY</sequence>
<evidence type="ECO:0000313" key="1">
    <source>
        <dbReference type="EMBL" id="KAJ1143252.1"/>
    </source>
</evidence>
<name>A0AAV7QUZ1_PLEWA</name>
<keyword evidence="2" id="KW-1185">Reference proteome</keyword>
<dbReference type="Proteomes" id="UP001066276">
    <property type="component" value="Chromosome 6"/>
</dbReference>
<accession>A0AAV7QUZ1</accession>
<dbReference type="EMBL" id="JANPWB010000010">
    <property type="protein sequence ID" value="KAJ1143252.1"/>
    <property type="molecule type" value="Genomic_DNA"/>
</dbReference>
<reference evidence="1" key="1">
    <citation type="journal article" date="2022" name="bioRxiv">
        <title>Sequencing and chromosome-scale assembly of the giantPleurodeles waltlgenome.</title>
        <authorList>
            <person name="Brown T."/>
            <person name="Elewa A."/>
            <person name="Iarovenko S."/>
            <person name="Subramanian E."/>
            <person name="Araus A.J."/>
            <person name="Petzold A."/>
            <person name="Susuki M."/>
            <person name="Suzuki K.-i.T."/>
            <person name="Hayashi T."/>
            <person name="Toyoda A."/>
            <person name="Oliveira C."/>
            <person name="Osipova E."/>
            <person name="Leigh N.D."/>
            <person name="Simon A."/>
            <person name="Yun M.H."/>
        </authorList>
    </citation>
    <scope>NUCLEOTIDE SEQUENCE</scope>
    <source>
        <strain evidence="1">20211129_DDA</strain>
        <tissue evidence="1">Liver</tissue>
    </source>
</reference>
<protein>
    <submittedName>
        <fullName evidence="1">Uncharacterized protein</fullName>
    </submittedName>
</protein>
<proteinExistence type="predicted"/>
<comment type="caution">
    <text evidence="1">The sequence shown here is derived from an EMBL/GenBank/DDBJ whole genome shotgun (WGS) entry which is preliminary data.</text>
</comment>